<keyword evidence="2" id="KW-1003">Cell membrane</keyword>
<protein>
    <submittedName>
        <fullName evidence="11">MotA/TolQ/ExbB proton channel family protein</fullName>
    </submittedName>
</protein>
<feature type="transmembrane region" description="Helical" evidence="9">
    <location>
        <begin position="328"/>
        <end position="353"/>
    </location>
</feature>
<evidence type="ECO:0000256" key="1">
    <source>
        <dbReference type="ARBA" id="ARBA00004651"/>
    </source>
</evidence>
<evidence type="ECO:0000256" key="4">
    <source>
        <dbReference type="ARBA" id="ARBA00022989"/>
    </source>
</evidence>
<name>A0ABS5V1I6_9GAMM</name>
<comment type="subcellular location">
    <subcellularLocation>
        <location evidence="1">Cell membrane</location>
        <topology evidence="1">Multi-pass membrane protein</topology>
    </subcellularLocation>
    <subcellularLocation>
        <location evidence="6">Membrane</location>
        <topology evidence="6">Multi-pass membrane protein</topology>
    </subcellularLocation>
</comment>
<keyword evidence="12" id="KW-1185">Reference proteome</keyword>
<feature type="domain" description="MotA/TolQ/ExbB proton channel" evidence="10">
    <location>
        <begin position="313"/>
        <end position="410"/>
    </location>
</feature>
<dbReference type="PANTHER" id="PTHR30625:SF11">
    <property type="entry name" value="MOTA_TOLQ_EXBB PROTON CHANNEL DOMAIN-CONTAINING PROTEIN"/>
    <property type="match status" value="1"/>
</dbReference>
<keyword evidence="3 9" id="KW-0812">Transmembrane</keyword>
<keyword evidence="6" id="KW-0813">Transport</keyword>
<evidence type="ECO:0000256" key="6">
    <source>
        <dbReference type="RuleBase" id="RU004057"/>
    </source>
</evidence>
<dbReference type="PANTHER" id="PTHR30625">
    <property type="entry name" value="PROTEIN TOLQ"/>
    <property type="match status" value="1"/>
</dbReference>
<dbReference type="InterPro" id="IPR002898">
    <property type="entry name" value="MotA_ExbB_proton_chnl"/>
</dbReference>
<evidence type="ECO:0000256" key="8">
    <source>
        <dbReference type="SAM" id="MobiDB-lite"/>
    </source>
</evidence>
<dbReference type="InterPro" id="IPR050790">
    <property type="entry name" value="ExbB/TolQ_transport"/>
</dbReference>
<keyword evidence="4 9" id="KW-1133">Transmembrane helix</keyword>
<gene>
    <name evidence="11" type="ORF">KJI95_04465</name>
</gene>
<evidence type="ECO:0000313" key="12">
    <source>
        <dbReference type="Proteomes" id="UP001195903"/>
    </source>
</evidence>
<evidence type="ECO:0000256" key="7">
    <source>
        <dbReference type="SAM" id="Coils"/>
    </source>
</evidence>
<keyword evidence="7" id="KW-0175">Coiled coil</keyword>
<sequence length="458" mass="49172">MSNSALRHQSRFMRLAPLAFAFGMIGALMLAQSSAKADEFTAEVRASKAKLEQLEQAQLAERQQLSRRLAAAEAELLELRQQASAVRRAADESAMSLESLKQRGREWQQQADFQRAALARFVAGTALAGQAEPELGALSALLANELPHAAGWRDQPVAMADGKVVTLPVLTLGPVSWYLGSDGAGFAAQSDSGPRAGVEVEADGLQALFDGKPGSVWFDPTLERALARAAERESLPEHVQKGGLWALPILAFGVFALLIALFKAWQLYRLPVVQPLLAERLAHERRAVAGIAGMQRELMDICLHSKHGRERDDKLFAALLGHKQTLEYFLGAIAITAAVSPLLGLLGTVSGMIETFKLMTLFGAGDPQAVSGGISEALVTTELGLIVAIPALLVHALLARRVKTYYGQLEQCAIHLSQLEQPPMAAQLSRHGSDPETPGQQPGKNPFEAAAQPREALA</sequence>
<keyword evidence="5 9" id="KW-0472">Membrane</keyword>
<evidence type="ECO:0000256" key="9">
    <source>
        <dbReference type="SAM" id="Phobius"/>
    </source>
</evidence>
<proteinExistence type="inferred from homology"/>
<dbReference type="Proteomes" id="UP001195903">
    <property type="component" value="Unassembled WGS sequence"/>
</dbReference>
<feature type="transmembrane region" description="Helical" evidence="9">
    <location>
        <begin position="242"/>
        <end position="262"/>
    </location>
</feature>
<comment type="caution">
    <text evidence="11">The sequence shown here is derived from an EMBL/GenBank/DDBJ whole genome shotgun (WGS) entry which is preliminary data.</text>
</comment>
<feature type="transmembrane region" description="Helical" evidence="9">
    <location>
        <begin position="373"/>
        <end position="398"/>
    </location>
</feature>
<dbReference type="Pfam" id="PF01618">
    <property type="entry name" value="MotA_ExbB"/>
    <property type="match status" value="1"/>
</dbReference>
<keyword evidence="6" id="KW-0653">Protein transport</keyword>
<evidence type="ECO:0000256" key="2">
    <source>
        <dbReference type="ARBA" id="ARBA00022475"/>
    </source>
</evidence>
<comment type="similarity">
    <text evidence="6">Belongs to the exbB/tolQ family.</text>
</comment>
<organism evidence="11 12">
    <name type="scientific">Shewanella jiangmenensis</name>
    <dbReference type="NCBI Taxonomy" id="2837387"/>
    <lineage>
        <taxon>Bacteria</taxon>
        <taxon>Pseudomonadati</taxon>
        <taxon>Pseudomonadota</taxon>
        <taxon>Gammaproteobacteria</taxon>
        <taxon>Alteromonadales</taxon>
        <taxon>Shewanellaceae</taxon>
        <taxon>Shewanella</taxon>
    </lineage>
</organism>
<feature type="region of interest" description="Disordered" evidence="8">
    <location>
        <begin position="424"/>
        <end position="458"/>
    </location>
</feature>
<dbReference type="EMBL" id="JAHEPS010000001">
    <property type="protein sequence ID" value="MBT1443780.1"/>
    <property type="molecule type" value="Genomic_DNA"/>
</dbReference>
<dbReference type="RefSeq" id="WP_214505940.1">
    <property type="nucleotide sequence ID" value="NZ_JAHEPS010000001.1"/>
</dbReference>
<evidence type="ECO:0000259" key="10">
    <source>
        <dbReference type="Pfam" id="PF01618"/>
    </source>
</evidence>
<evidence type="ECO:0000256" key="3">
    <source>
        <dbReference type="ARBA" id="ARBA00022692"/>
    </source>
</evidence>
<reference evidence="11 12" key="1">
    <citation type="submission" date="2021-05" db="EMBL/GenBank/DDBJ databases">
        <title>Shewanella sp. JM162201.</title>
        <authorList>
            <person name="Xu S."/>
            <person name="Li A."/>
        </authorList>
    </citation>
    <scope>NUCLEOTIDE SEQUENCE [LARGE SCALE GENOMIC DNA]</scope>
    <source>
        <strain evidence="11 12">JM162201</strain>
    </source>
</reference>
<accession>A0ABS5V1I6</accession>
<evidence type="ECO:0000256" key="5">
    <source>
        <dbReference type="ARBA" id="ARBA00023136"/>
    </source>
</evidence>
<feature type="coiled-coil region" evidence="7">
    <location>
        <begin position="37"/>
        <end position="89"/>
    </location>
</feature>
<evidence type="ECO:0000313" key="11">
    <source>
        <dbReference type="EMBL" id="MBT1443780.1"/>
    </source>
</evidence>